<dbReference type="AlphaFoldDB" id="A0AAD3S0T5"/>
<accession>A0AAD3S0T5</accession>
<reference evidence="2" key="1">
    <citation type="submission" date="2023-05" db="EMBL/GenBank/DDBJ databases">
        <title>Nepenthes gracilis genome sequencing.</title>
        <authorList>
            <person name="Fukushima K."/>
        </authorList>
    </citation>
    <scope>NUCLEOTIDE SEQUENCE</scope>
    <source>
        <strain evidence="2">SING2019-196</strain>
    </source>
</reference>
<feature type="region of interest" description="Disordered" evidence="1">
    <location>
        <begin position="50"/>
        <end position="70"/>
    </location>
</feature>
<gene>
    <name evidence="2" type="ORF">Nepgr_004092</name>
</gene>
<sequence>MARVLPSMPKWLTPRAAVVTTLVELTKVNGTIDSASADKTKVDMTFSDPQSLQFLHQSDPQQQKEMRDIG</sequence>
<dbReference type="Proteomes" id="UP001279734">
    <property type="component" value="Unassembled WGS sequence"/>
</dbReference>
<protein>
    <submittedName>
        <fullName evidence="2">Uncharacterized protein</fullName>
    </submittedName>
</protein>
<organism evidence="2 3">
    <name type="scientific">Nepenthes gracilis</name>
    <name type="common">Slender pitcher plant</name>
    <dbReference type="NCBI Taxonomy" id="150966"/>
    <lineage>
        <taxon>Eukaryota</taxon>
        <taxon>Viridiplantae</taxon>
        <taxon>Streptophyta</taxon>
        <taxon>Embryophyta</taxon>
        <taxon>Tracheophyta</taxon>
        <taxon>Spermatophyta</taxon>
        <taxon>Magnoliopsida</taxon>
        <taxon>eudicotyledons</taxon>
        <taxon>Gunneridae</taxon>
        <taxon>Pentapetalae</taxon>
        <taxon>Caryophyllales</taxon>
        <taxon>Nepenthaceae</taxon>
        <taxon>Nepenthes</taxon>
    </lineage>
</organism>
<keyword evidence="3" id="KW-1185">Reference proteome</keyword>
<evidence type="ECO:0000256" key="1">
    <source>
        <dbReference type="SAM" id="MobiDB-lite"/>
    </source>
</evidence>
<dbReference type="EMBL" id="BSYO01000003">
    <property type="protein sequence ID" value="GMH02253.1"/>
    <property type="molecule type" value="Genomic_DNA"/>
</dbReference>
<evidence type="ECO:0000313" key="2">
    <source>
        <dbReference type="EMBL" id="GMH02253.1"/>
    </source>
</evidence>
<proteinExistence type="predicted"/>
<name>A0AAD3S0T5_NEPGR</name>
<feature type="compositionally biased region" description="Polar residues" evidence="1">
    <location>
        <begin position="50"/>
        <end position="61"/>
    </location>
</feature>
<evidence type="ECO:0000313" key="3">
    <source>
        <dbReference type="Proteomes" id="UP001279734"/>
    </source>
</evidence>
<comment type="caution">
    <text evidence="2">The sequence shown here is derived from an EMBL/GenBank/DDBJ whole genome shotgun (WGS) entry which is preliminary data.</text>
</comment>